<dbReference type="InterPro" id="IPR013830">
    <property type="entry name" value="SGNH_hydro"/>
</dbReference>
<dbReference type="EC" id="3.1.1.-" evidence="5"/>
<comment type="caution">
    <text evidence="5">The sequence shown here is derived from an EMBL/GenBank/DDBJ whole genome shotgun (WGS) entry which is preliminary data.</text>
</comment>
<proteinExistence type="inferred from homology"/>
<dbReference type="Pfam" id="PF13472">
    <property type="entry name" value="Lipase_GDSL_2"/>
    <property type="match status" value="1"/>
</dbReference>
<dbReference type="RefSeq" id="WP_207310124.1">
    <property type="nucleotide sequence ID" value="NZ_SJPG01000001.1"/>
</dbReference>
<comment type="similarity">
    <text evidence="1">Belongs to the 'GDSL' lipolytic enzyme family.</text>
</comment>
<name>A0A5C5XG92_9PLAN</name>
<feature type="domain" description="SGNH hydrolase-type esterase" evidence="4">
    <location>
        <begin position="34"/>
        <end position="206"/>
    </location>
</feature>
<evidence type="ECO:0000313" key="5">
    <source>
        <dbReference type="EMBL" id="TWT61768.1"/>
    </source>
</evidence>
<keyword evidence="3" id="KW-0732">Signal</keyword>
<dbReference type="Gene3D" id="3.40.50.1110">
    <property type="entry name" value="SGNH hydrolase"/>
    <property type="match status" value="1"/>
</dbReference>
<reference evidence="5 6" key="1">
    <citation type="submission" date="2019-02" db="EMBL/GenBank/DDBJ databases">
        <title>Deep-cultivation of Planctomycetes and their phenomic and genomic characterization uncovers novel biology.</title>
        <authorList>
            <person name="Wiegand S."/>
            <person name="Jogler M."/>
            <person name="Boedeker C."/>
            <person name="Pinto D."/>
            <person name="Vollmers J."/>
            <person name="Rivas-Marin E."/>
            <person name="Kohn T."/>
            <person name="Peeters S.H."/>
            <person name="Heuer A."/>
            <person name="Rast P."/>
            <person name="Oberbeckmann S."/>
            <person name="Bunk B."/>
            <person name="Jeske O."/>
            <person name="Meyerdierks A."/>
            <person name="Storesund J.E."/>
            <person name="Kallscheuer N."/>
            <person name="Luecker S."/>
            <person name="Lage O.M."/>
            <person name="Pohl T."/>
            <person name="Merkel B.J."/>
            <person name="Hornburger P."/>
            <person name="Mueller R.-W."/>
            <person name="Bruemmer F."/>
            <person name="Labrenz M."/>
            <person name="Spormann A.M."/>
            <person name="Op Den Camp H."/>
            <person name="Overmann J."/>
            <person name="Amann R."/>
            <person name="Jetten M.S.M."/>
            <person name="Mascher T."/>
            <person name="Medema M.H."/>
            <person name="Devos D.P."/>
            <person name="Kaster A.-K."/>
            <person name="Ovreas L."/>
            <person name="Rohde M."/>
            <person name="Galperin M.Y."/>
            <person name="Jogler C."/>
        </authorList>
    </citation>
    <scope>NUCLEOTIDE SEQUENCE [LARGE SCALE GENOMIC DNA]</scope>
    <source>
        <strain evidence="5 6">Pan54</strain>
    </source>
</reference>
<evidence type="ECO:0000256" key="2">
    <source>
        <dbReference type="ARBA" id="ARBA00022801"/>
    </source>
</evidence>
<protein>
    <submittedName>
        <fullName evidence="5">Rhamnogalacturonan acetylesterase RhgT</fullName>
        <ecNumber evidence="5">3.1.1.-</ecNumber>
    </submittedName>
</protein>
<evidence type="ECO:0000313" key="6">
    <source>
        <dbReference type="Proteomes" id="UP000316095"/>
    </source>
</evidence>
<dbReference type="PANTHER" id="PTHR43695:SF1">
    <property type="entry name" value="RHAMNOGALACTURONAN ACETYLESTERASE"/>
    <property type="match status" value="1"/>
</dbReference>
<evidence type="ECO:0000259" key="4">
    <source>
        <dbReference type="Pfam" id="PF13472"/>
    </source>
</evidence>
<feature type="chain" id="PRO_5022846247" evidence="3">
    <location>
        <begin position="25"/>
        <end position="228"/>
    </location>
</feature>
<dbReference type="InterPro" id="IPR036514">
    <property type="entry name" value="SGNH_hydro_sf"/>
</dbReference>
<dbReference type="Proteomes" id="UP000316095">
    <property type="component" value="Unassembled WGS sequence"/>
</dbReference>
<feature type="signal peptide" evidence="3">
    <location>
        <begin position="1"/>
        <end position="24"/>
    </location>
</feature>
<dbReference type="AlphaFoldDB" id="A0A5C5XG92"/>
<dbReference type="CDD" id="cd01821">
    <property type="entry name" value="Rhamnogalacturan_acetylesterase_like"/>
    <property type="match status" value="1"/>
</dbReference>
<dbReference type="PANTHER" id="PTHR43695">
    <property type="entry name" value="PUTATIVE (AFU_ORTHOLOGUE AFUA_2G17250)-RELATED"/>
    <property type="match status" value="1"/>
</dbReference>
<evidence type="ECO:0000256" key="1">
    <source>
        <dbReference type="ARBA" id="ARBA00008668"/>
    </source>
</evidence>
<evidence type="ECO:0000256" key="3">
    <source>
        <dbReference type="SAM" id="SignalP"/>
    </source>
</evidence>
<gene>
    <name evidence="5" type="primary">rhgT</name>
    <name evidence="5" type="ORF">Pan54_25050</name>
</gene>
<dbReference type="InterPro" id="IPR037459">
    <property type="entry name" value="RhgT-like"/>
</dbReference>
<sequence length="228" mass="25087" precursor="true">MKMNQLNALMLLTLLVTNIQAASAQEDVLKIGLIGDSTVATSSGWGPAFAKRFNDKTQVLNYAKNGATLESISHKLDELLKLKPDYVLIQFGHNDQKRYGTDAYRTKLTSYVQRVTEAGGQAIVLSSVTRRNFDEHGKIQLRESGLKGNLTDFEKAAQAVAEEQDVKFINLHAISIAHHNKIGPEATAEYNFSETDTTHFSPKGAEATTDLILKELKTVAPEITANLK</sequence>
<dbReference type="EMBL" id="SJPG01000001">
    <property type="protein sequence ID" value="TWT61768.1"/>
    <property type="molecule type" value="Genomic_DNA"/>
</dbReference>
<keyword evidence="2 5" id="KW-0378">Hydrolase</keyword>
<accession>A0A5C5XG92</accession>
<dbReference type="SUPFAM" id="SSF52266">
    <property type="entry name" value="SGNH hydrolase"/>
    <property type="match status" value="1"/>
</dbReference>
<organism evidence="5 6">
    <name type="scientific">Rubinisphaera italica</name>
    <dbReference type="NCBI Taxonomy" id="2527969"/>
    <lineage>
        <taxon>Bacteria</taxon>
        <taxon>Pseudomonadati</taxon>
        <taxon>Planctomycetota</taxon>
        <taxon>Planctomycetia</taxon>
        <taxon>Planctomycetales</taxon>
        <taxon>Planctomycetaceae</taxon>
        <taxon>Rubinisphaera</taxon>
    </lineage>
</organism>
<keyword evidence="6" id="KW-1185">Reference proteome</keyword>
<dbReference type="GO" id="GO:0016788">
    <property type="term" value="F:hydrolase activity, acting on ester bonds"/>
    <property type="evidence" value="ECO:0007669"/>
    <property type="project" value="UniProtKB-ARBA"/>
</dbReference>